<dbReference type="PROSITE" id="PS51257">
    <property type="entry name" value="PROKAR_LIPOPROTEIN"/>
    <property type="match status" value="1"/>
</dbReference>
<dbReference type="Proteomes" id="UP000823990">
    <property type="component" value="Unassembled WGS sequence"/>
</dbReference>
<dbReference type="EMBL" id="DXHS01000078">
    <property type="protein sequence ID" value="HIW02692.1"/>
    <property type="molecule type" value="Genomic_DNA"/>
</dbReference>
<name>A0A9D1TRY0_9FIRM</name>
<feature type="chain" id="PRO_5039059465" description="DUF4430 domain-containing protein" evidence="1">
    <location>
        <begin position="20"/>
        <end position="145"/>
    </location>
</feature>
<reference evidence="2" key="2">
    <citation type="submission" date="2021-04" db="EMBL/GenBank/DDBJ databases">
        <authorList>
            <person name="Gilroy R."/>
        </authorList>
    </citation>
    <scope>NUCLEOTIDE SEQUENCE</scope>
    <source>
        <strain evidence="2">12435</strain>
    </source>
</reference>
<evidence type="ECO:0000313" key="2">
    <source>
        <dbReference type="EMBL" id="HIW02692.1"/>
    </source>
</evidence>
<evidence type="ECO:0000256" key="1">
    <source>
        <dbReference type="SAM" id="SignalP"/>
    </source>
</evidence>
<feature type="signal peptide" evidence="1">
    <location>
        <begin position="1"/>
        <end position="19"/>
    </location>
</feature>
<keyword evidence="1" id="KW-0732">Signal</keyword>
<comment type="caution">
    <text evidence="2">The sequence shown here is derived from an EMBL/GenBank/DDBJ whole genome shotgun (WGS) entry which is preliminary data.</text>
</comment>
<proteinExistence type="predicted"/>
<reference evidence="2" key="1">
    <citation type="journal article" date="2021" name="PeerJ">
        <title>Extensive microbial diversity within the chicken gut microbiome revealed by metagenomics and culture.</title>
        <authorList>
            <person name="Gilroy R."/>
            <person name="Ravi A."/>
            <person name="Getino M."/>
            <person name="Pursley I."/>
            <person name="Horton D.L."/>
            <person name="Alikhan N.F."/>
            <person name="Baker D."/>
            <person name="Gharbi K."/>
            <person name="Hall N."/>
            <person name="Watson M."/>
            <person name="Adriaenssens E.M."/>
            <person name="Foster-Nyarko E."/>
            <person name="Jarju S."/>
            <person name="Secka A."/>
            <person name="Antonio M."/>
            <person name="Oren A."/>
            <person name="Chaudhuri R.R."/>
            <person name="La Ragione R."/>
            <person name="Hildebrand F."/>
            <person name="Pallen M.J."/>
        </authorList>
    </citation>
    <scope>NUCLEOTIDE SEQUENCE</scope>
    <source>
        <strain evidence="2">12435</strain>
    </source>
</reference>
<dbReference type="AlphaFoldDB" id="A0A9D1TRY0"/>
<accession>A0A9D1TRY0</accession>
<evidence type="ECO:0000313" key="3">
    <source>
        <dbReference type="Proteomes" id="UP000823990"/>
    </source>
</evidence>
<sequence>MKKIIIALLAALIVCTAIAFTACGETPYGTFADGASMTLVLATEPESIISVDLSGMDEDICLTDVLDAEDIGYEMSGTFVNSVDGITLGSGEYLYFYTSVAADYDVSAWATTVEKNGVTLTNSGVGAGEMTIEDGCTIYIGKIVY</sequence>
<evidence type="ECO:0008006" key="4">
    <source>
        <dbReference type="Google" id="ProtNLM"/>
    </source>
</evidence>
<organism evidence="2 3">
    <name type="scientific">Candidatus Protoclostridium stercorigallinarum</name>
    <dbReference type="NCBI Taxonomy" id="2838741"/>
    <lineage>
        <taxon>Bacteria</taxon>
        <taxon>Bacillati</taxon>
        <taxon>Bacillota</taxon>
        <taxon>Clostridia</taxon>
        <taxon>Candidatus Protoclostridium</taxon>
    </lineage>
</organism>
<protein>
    <recommendedName>
        <fullName evidence="4">DUF4430 domain-containing protein</fullName>
    </recommendedName>
</protein>
<gene>
    <name evidence="2" type="ORF">H9892_05070</name>
</gene>